<dbReference type="OrthoDB" id="10255128at2759"/>
<dbReference type="GO" id="GO:0051017">
    <property type="term" value="P:actin filament bundle assembly"/>
    <property type="evidence" value="ECO:0007669"/>
    <property type="project" value="TreeGrafter"/>
</dbReference>
<dbReference type="InterPro" id="IPR007461">
    <property type="entry name" value="Ysc84_actin-binding"/>
</dbReference>
<dbReference type="InterPro" id="IPR051702">
    <property type="entry name" value="SH3_domain_YSC84-like"/>
</dbReference>
<feature type="region of interest" description="Disordered" evidence="1">
    <location>
        <begin position="301"/>
        <end position="358"/>
    </location>
</feature>
<protein>
    <recommendedName>
        <fullName evidence="2">Ysc84 actin-binding domain-containing protein</fullName>
    </recommendedName>
</protein>
<dbReference type="AlphaFoldDB" id="A0A7R7XF10"/>
<evidence type="ECO:0000313" key="4">
    <source>
        <dbReference type="Proteomes" id="UP000654913"/>
    </source>
</evidence>
<dbReference type="KEGG" id="apuu:APUU_20689S"/>
<accession>A0A7R7XF10</accession>
<dbReference type="EMBL" id="AP024444">
    <property type="protein sequence ID" value="BCS20257.1"/>
    <property type="molecule type" value="Genomic_DNA"/>
</dbReference>
<feature type="compositionally biased region" description="Basic and acidic residues" evidence="1">
    <location>
        <begin position="229"/>
        <end position="239"/>
    </location>
</feature>
<keyword evidence="4" id="KW-1185">Reference proteome</keyword>
<dbReference type="InterPro" id="IPR033643">
    <property type="entry name" value="SYLF_SH3YL1-like"/>
</dbReference>
<dbReference type="PANTHER" id="PTHR15629:SF2">
    <property type="entry name" value="SH3 DOMAIN-CONTAINING YSC84-LIKE PROTEIN 1"/>
    <property type="match status" value="1"/>
</dbReference>
<sequence length="358" mass="38615">MLGKMHYPLPTSLASSLGGECKKAEAILNSFINPDIVSVDKTIPRNVLENAKGLAVFSVFEVGMVRSIRFGSGLVVARLPNGTWSAPSAIATGKLKVKGQFGMEFTDFVYVLNSDTAVEMFSQAKSFTLGQDISIAVGPFGRSAELAGDSYTADIFAYCKTRAVFGGSTLEGATIGEREDANRKLYQETVTPRQLLRGEVTLPPETYALMKILHSTWLRPIGRSSSLDKTSKPVKKESQNMEATELPCEPPETSSSPTPTVTPPASSPVTPPAAARESRFYGQKPGVPQITIEITDCSAVELPKSLTMDPPPQRNSVPVQPDSRSSSPTRRPTVLTPGRRSWSVSSGNSWSRHDPLPI</sequence>
<name>A0A7R7XF10_9EURO</name>
<dbReference type="GO" id="GO:0035091">
    <property type="term" value="F:phosphatidylinositol binding"/>
    <property type="evidence" value="ECO:0007669"/>
    <property type="project" value="TreeGrafter"/>
</dbReference>
<evidence type="ECO:0000259" key="2">
    <source>
        <dbReference type="Pfam" id="PF04366"/>
    </source>
</evidence>
<dbReference type="Proteomes" id="UP000654913">
    <property type="component" value="Chromosome 2"/>
</dbReference>
<evidence type="ECO:0000313" key="3">
    <source>
        <dbReference type="EMBL" id="BCS20257.1"/>
    </source>
</evidence>
<dbReference type="Pfam" id="PF04366">
    <property type="entry name" value="Ysc84"/>
    <property type="match status" value="1"/>
</dbReference>
<dbReference type="GO" id="GO:0030479">
    <property type="term" value="C:actin cortical patch"/>
    <property type="evidence" value="ECO:0007669"/>
    <property type="project" value="TreeGrafter"/>
</dbReference>
<dbReference type="GeneID" id="64970262"/>
<dbReference type="RefSeq" id="XP_041552451.1">
    <property type="nucleotide sequence ID" value="XM_041699358.1"/>
</dbReference>
<organism evidence="3 4">
    <name type="scientific">Aspergillus puulaauensis</name>
    <dbReference type="NCBI Taxonomy" id="1220207"/>
    <lineage>
        <taxon>Eukaryota</taxon>
        <taxon>Fungi</taxon>
        <taxon>Dikarya</taxon>
        <taxon>Ascomycota</taxon>
        <taxon>Pezizomycotina</taxon>
        <taxon>Eurotiomycetes</taxon>
        <taxon>Eurotiomycetidae</taxon>
        <taxon>Eurotiales</taxon>
        <taxon>Aspergillaceae</taxon>
        <taxon>Aspergillus</taxon>
    </lineage>
</organism>
<feature type="compositionally biased region" description="Pro residues" evidence="1">
    <location>
        <begin position="260"/>
        <end position="271"/>
    </location>
</feature>
<feature type="region of interest" description="Disordered" evidence="1">
    <location>
        <begin position="223"/>
        <end position="287"/>
    </location>
</feature>
<feature type="compositionally biased region" description="Low complexity" evidence="1">
    <location>
        <begin position="323"/>
        <end position="350"/>
    </location>
</feature>
<dbReference type="GO" id="GO:0051015">
    <property type="term" value="F:actin filament binding"/>
    <property type="evidence" value="ECO:0007669"/>
    <property type="project" value="TreeGrafter"/>
</dbReference>
<reference evidence="3" key="1">
    <citation type="submission" date="2021-01" db="EMBL/GenBank/DDBJ databases">
        <authorList>
            <consortium name="Aspergillus puulaauensis MK2 genome sequencing consortium"/>
            <person name="Kazuki M."/>
            <person name="Futagami T."/>
        </authorList>
    </citation>
    <scope>NUCLEOTIDE SEQUENCE</scope>
    <source>
        <strain evidence="3">MK2</strain>
    </source>
</reference>
<reference evidence="3" key="2">
    <citation type="submission" date="2021-02" db="EMBL/GenBank/DDBJ databases">
        <title>Aspergillus puulaauensis MK2 genome sequence.</title>
        <authorList>
            <person name="Futagami T."/>
            <person name="Mori K."/>
            <person name="Kadooka C."/>
            <person name="Tanaka T."/>
        </authorList>
    </citation>
    <scope>NUCLEOTIDE SEQUENCE</scope>
    <source>
        <strain evidence="3">MK2</strain>
    </source>
</reference>
<dbReference type="CDD" id="cd11525">
    <property type="entry name" value="SYLF_SH3YL1_like"/>
    <property type="match status" value="1"/>
</dbReference>
<dbReference type="PANTHER" id="PTHR15629">
    <property type="entry name" value="SH3YL1 PROTEIN"/>
    <property type="match status" value="1"/>
</dbReference>
<proteinExistence type="predicted"/>
<evidence type="ECO:0000256" key="1">
    <source>
        <dbReference type="SAM" id="MobiDB-lite"/>
    </source>
</evidence>
<gene>
    <name evidence="3" type="ORF">APUU_20689S</name>
</gene>
<feature type="domain" description="Ysc84 actin-binding" evidence="2">
    <location>
        <begin position="95"/>
        <end position="215"/>
    </location>
</feature>
<dbReference type="GO" id="GO:0051666">
    <property type="term" value="P:actin cortical patch localization"/>
    <property type="evidence" value="ECO:0007669"/>
    <property type="project" value="TreeGrafter"/>
</dbReference>